<dbReference type="Pfam" id="PF25023">
    <property type="entry name" value="TEN_YD-shell"/>
    <property type="match status" value="2"/>
</dbReference>
<dbReference type="Proteomes" id="UP000018747">
    <property type="component" value="Unassembled WGS sequence"/>
</dbReference>
<dbReference type="PANTHER" id="PTHR32305:SF15">
    <property type="entry name" value="PROTEIN RHSA-RELATED"/>
    <property type="match status" value="1"/>
</dbReference>
<dbReference type="Gene3D" id="2.180.10.10">
    <property type="entry name" value="RHS repeat-associated core"/>
    <property type="match status" value="3"/>
</dbReference>
<evidence type="ECO:0000313" key="6">
    <source>
        <dbReference type="Proteomes" id="UP000018747"/>
    </source>
</evidence>
<keyword evidence="3" id="KW-0812">Transmembrane</keyword>
<keyword evidence="3" id="KW-0472">Membrane</keyword>
<dbReference type="SUPFAM" id="SSF69318">
    <property type="entry name" value="Integrin alpha N-terminal domain"/>
    <property type="match status" value="2"/>
</dbReference>
<feature type="transmembrane region" description="Helical" evidence="3">
    <location>
        <begin position="2224"/>
        <end position="2244"/>
    </location>
</feature>
<feature type="transmembrane region" description="Helical" evidence="3">
    <location>
        <begin position="2163"/>
        <end position="2185"/>
    </location>
</feature>
<dbReference type="InterPro" id="IPR056823">
    <property type="entry name" value="TEN-like_YD-shell"/>
</dbReference>
<organism evidence="5 6">
    <name type="scientific">Leptospira alexanderi serovar Manhao 3 str. L 60</name>
    <dbReference type="NCBI Taxonomy" id="1049759"/>
    <lineage>
        <taxon>Bacteria</taxon>
        <taxon>Pseudomonadati</taxon>
        <taxon>Spirochaetota</taxon>
        <taxon>Spirochaetia</taxon>
        <taxon>Leptospirales</taxon>
        <taxon>Leptospiraceae</taxon>
        <taxon>Leptospira</taxon>
    </lineage>
</organism>
<dbReference type="InterPro" id="IPR028994">
    <property type="entry name" value="Integrin_alpha_N"/>
</dbReference>
<name>V6IAS6_9LEPT</name>
<keyword evidence="6" id="KW-1185">Reference proteome</keyword>
<feature type="transmembrane region" description="Helical" evidence="3">
    <location>
        <begin position="1883"/>
        <end position="1903"/>
    </location>
</feature>
<dbReference type="InterPro" id="IPR050708">
    <property type="entry name" value="T6SS_VgrG/RHS"/>
</dbReference>
<sequence>MKLRFIGIVFVGVSILFVFNFSLLEGIRNFFSLALPSEETRIPQAMPKLNVDSFGKTSFSYPIAVPPGAGDVVPKLTILYYSSPSDGGILGKGFSLEGIPVVQVNPSYGWSESDTRFISSLGGEFVSDGSGNYFSKTQTSLKITRLAGGAWRIEEKNGTQYLFGTTIDSKIFAQVPDSGKVITWGLKSVRDPYGNGYDISYDSVGLGNGLLLPSSINYVHGNGRISFRYSNESSGFISVLFNSNVRQKHSKYLSNIDVYATDQNGSESRIESYSFDYVYDDTFRLLKTIQRSNYEPITLTYTNRSEDSLSSASINRSVSDGFSLTFRAIQEGLQGAYDTGVTACLCTANPACMATAGPWAIAICGWATQNIWDVHTNGVETSFAGALDIDGDTIPEYVRVLGPKNDQRFYVTDLRTGGDVLNSSLPIDSSPLGSSLNLTSTGRIFPGDFNGDGKSDFLIFEKSGVPIRIYWGPNFSDSGVGVTSFVPQTQDKRGDHFVADMNGDGLSDFVQANASLGLEVYLSNGSTLSYSQTLSFSNYGLEFQLFADLDKNGIPDFIRMEGLPGSRRLIVTFLSCNPNTNTLSVSGPDATLDESGTSFGDSGNRFFADTNGDGYLDFITMSSGTYIHQYHFNGKNFQTDNIWQYINNVSLLDEFGNPFLPGTYGYTDYDINHDGHMDRVTRSGETGYLVEIRRGDGSYSSPILVMLNQDTYVDINEDGETDRLRVSYFFFIVQIQVWFGPDDSYAWTDIDNNRMAIPTPTPDESASLSSTGYNNWKNKKEFTDLNRDGRADLVYYQNGQINVRLARLNSSGLVYYPLFADYSWNSGGFLQSLDFNGDGVTELVGVGSSPQNYSDWTPSPNPVLPSILIRQVPFRSNATLEILRFEPKIPDGLVQNIYQGTDSNYIQVTKIEYDLKKNHLNSQPVGQRINPNAVTPVKPNVYPFLAPEPVVKSVSSYGWDGSNEYLIAKTDYTFSTPRFFRGSLKKSSLLGYETVAAFDSLTGTNTVRMFGYSDPDLAGLETSLTVSKSGVVIHSSTQNYSKSNLSNGRIWVRPVSSSESIYRSGVLFQSANTTFLYDANYNPTGKTSVIWGVSFSDVTVYDPLSFSLKPLSNTTYRDGQIVSYKEHIYNGNLISKVREKVDTNSFSESEFLSYDPYGNPTQVRDIRGNISSIEYDAVVHRFPIRVTNSFGHVTQKAYDLTRGLEITNTDSNGNITETKYDLFGRVVAVKLPGSTDWTKTIEYANTGSLTNARAKTTMVADANSTSWSEEITNLKDGVTVKRGSLVNGSVLTETTYKDKAGKILRKIDPHLEGQEILGVKDYEYDGNQDLIRVTSNDGMETTISYTGNTTTTVTRSGSEILSTLIEVKNGLGQTLSKTTNGKTIQYEYTAKGNVSRILDPEYGETLISYNFSGKQTSVSNTNSGTIQYQYNTAGDLIEERYANGTQVSLTYDSLGRILNKTATSAGGNQIHNFEYDLPSSGNGMGRLSRVTDELGPTEFGYDVRGNQTVVKKTIVREDNLVLLLEKRYNFQNKVTDVIYPEGTKISHKYSESGYLNGITLTPNDGSTSEHPLVSYRGPVIEGNRVKIIKELGNGSWTDIYVDKITKRALETVTKSGVNIYENVAYSYDSKGNLSQIEDKVNNTRTQNFTYDDTNRLTSASGKYGTENYVYTDTGKLLQKGDKTFSYTDAAHRNAVTHVTSPGYIGDFGYDASGNMISRNGATLTYDGFQKMRRMDTIEQGTIEYDYDFTGTRIIKNRLMDGRKVITVGGLYEISYQAGMSPQHTLYFKGGGGELIGQWTTQTAVLRTNPTTAVIPFSSEWKTDLKGKLNGFYYKSLTRLAEARNFLRTNPRGVISGILILLILGICFVLLHRGDVVEGIQLKFLTPLTLISMLMFVTNCNGLLQGGGGEDPPWMFAPLVLPAGTPSFNTTPTQSGNSGIPLGGTPVNGFVFFNTDHLGSVTMAMDGYGNRLGGGEWGGASHVSYKPYGEVQRNDSQGPDIFRYKYTGQEEDRDTGLYYYKSRYYDPMIGRFTQADSILDTSRAMSMDLYMYTEGNPINHTDPSGNSIGIGTIAAVTFPTFALPTIGAAAAVASVVAVFAVTTALSVIAVVAAASSIGMMAAGAGLGVAALNMVGSTTLLTAGAGVATVGAVGSMALTSGIESIGMAGLGVGVASSTALMLGGAIAGTGLALGGVALAGLTAASFIVGCTALAVATVAGFTATGAVYTAIGLGALAIGVGIGLGLSLVATAAAAAGAAIGSILSPYALQGYLGGGVSKSSFNNIRWDEKSARLGGCYGAAITFGGLLAGGIYPGYVALAQTYAILEEVMTYSSYAGIAYDIASSDWKSLGADVTALIIKKAFNKSVPVGLGLKYAEASEKYCKGVQ</sequence>
<feature type="transmembrane region" description="Helical" evidence="3">
    <location>
        <begin position="2250"/>
        <end position="2271"/>
    </location>
</feature>
<feature type="transmembrane region" description="Helical" evidence="3">
    <location>
        <begin position="5"/>
        <end position="24"/>
    </location>
</feature>
<evidence type="ECO:0000256" key="3">
    <source>
        <dbReference type="SAM" id="Phobius"/>
    </source>
</evidence>
<dbReference type="PANTHER" id="PTHR32305">
    <property type="match status" value="1"/>
</dbReference>
<feature type="transmembrane region" description="Helical" evidence="3">
    <location>
        <begin position="2080"/>
        <end position="2100"/>
    </location>
</feature>
<feature type="transmembrane region" description="Helical" evidence="3">
    <location>
        <begin position="2136"/>
        <end position="2156"/>
    </location>
</feature>
<proteinExistence type="predicted"/>
<protein>
    <submittedName>
        <fullName evidence="5">RHS repeat-associated core domain protein</fullName>
    </submittedName>
</protein>
<keyword evidence="3" id="KW-1133">Transmembrane helix</keyword>
<feature type="domain" description="Teneurin-like YD-shell" evidence="4">
    <location>
        <begin position="1951"/>
        <end position="2057"/>
    </location>
</feature>
<feature type="transmembrane region" description="Helical" evidence="3">
    <location>
        <begin position="2191"/>
        <end position="2217"/>
    </location>
</feature>
<feature type="transmembrane region" description="Helical" evidence="3">
    <location>
        <begin position="2107"/>
        <end position="2130"/>
    </location>
</feature>
<evidence type="ECO:0000256" key="2">
    <source>
        <dbReference type="ARBA" id="ARBA00022737"/>
    </source>
</evidence>
<feature type="domain" description="Teneurin-like YD-shell" evidence="4">
    <location>
        <begin position="1130"/>
        <end position="1638"/>
    </location>
</feature>
<gene>
    <name evidence="5" type="ORF">LEP1GSC062_1600</name>
</gene>
<keyword evidence="2" id="KW-0677">Repeat</keyword>
<dbReference type="InterPro" id="IPR006530">
    <property type="entry name" value="YD"/>
</dbReference>
<evidence type="ECO:0000259" key="4">
    <source>
        <dbReference type="Pfam" id="PF25023"/>
    </source>
</evidence>
<dbReference type="InterPro" id="IPR022385">
    <property type="entry name" value="Rhs_assc_core"/>
</dbReference>
<accession>V6IAS6</accession>
<feature type="transmembrane region" description="Helical" evidence="3">
    <location>
        <begin position="1852"/>
        <end position="1871"/>
    </location>
</feature>
<comment type="caution">
    <text evidence="5">The sequence shown here is derived from an EMBL/GenBank/DDBJ whole genome shotgun (WGS) entry which is preliminary data.</text>
</comment>
<dbReference type="Pfam" id="PF13517">
    <property type="entry name" value="FG-GAP_3"/>
    <property type="match status" value="1"/>
</dbReference>
<dbReference type="InterPro" id="IPR013517">
    <property type="entry name" value="FG-GAP"/>
</dbReference>
<evidence type="ECO:0000256" key="1">
    <source>
        <dbReference type="ARBA" id="ARBA00022729"/>
    </source>
</evidence>
<dbReference type="NCBIfam" id="TIGR01643">
    <property type="entry name" value="YD_repeat_2x"/>
    <property type="match status" value="1"/>
</dbReference>
<reference evidence="5" key="1">
    <citation type="submission" date="2013-05" db="EMBL/GenBank/DDBJ databases">
        <authorList>
            <person name="Harkins D.M."/>
            <person name="Durkin A.S."/>
            <person name="Brinkac L.M."/>
            <person name="Haft D.H."/>
            <person name="Selengut J.D."/>
            <person name="Sanka R."/>
            <person name="DePew J."/>
            <person name="Purushe J."/>
            <person name="Hartskeerl R.A."/>
            <person name="Ahmed A."/>
            <person name="van der Linden H."/>
            <person name="Goris M.G.A."/>
            <person name="Vinetz J.M."/>
            <person name="Sutton G.G."/>
            <person name="Nierman W.C."/>
            <person name="Fouts D.E."/>
        </authorList>
    </citation>
    <scope>NUCLEOTIDE SEQUENCE [LARGE SCALE GENOMIC DNA]</scope>
    <source>
        <strain evidence="5">L 60</strain>
    </source>
</reference>
<dbReference type="NCBIfam" id="TIGR03696">
    <property type="entry name" value="Rhs_assc_core"/>
    <property type="match status" value="1"/>
</dbReference>
<keyword evidence="1" id="KW-0732">Signal</keyword>
<evidence type="ECO:0000313" key="5">
    <source>
        <dbReference type="EMBL" id="EQA61018.1"/>
    </source>
</evidence>
<feature type="transmembrane region" description="Helical" evidence="3">
    <location>
        <begin position="2292"/>
        <end position="2314"/>
    </location>
</feature>
<dbReference type="EMBL" id="AHMT02000052">
    <property type="protein sequence ID" value="EQA61018.1"/>
    <property type="molecule type" value="Genomic_DNA"/>
</dbReference>